<organism evidence="9 10">
    <name type="scientific">Nitratireductor aquibiodomus</name>
    <dbReference type="NCBI Taxonomy" id="204799"/>
    <lineage>
        <taxon>Bacteria</taxon>
        <taxon>Pseudomonadati</taxon>
        <taxon>Pseudomonadota</taxon>
        <taxon>Alphaproteobacteria</taxon>
        <taxon>Hyphomicrobiales</taxon>
        <taxon>Phyllobacteriaceae</taxon>
        <taxon>Nitratireductor</taxon>
    </lineage>
</organism>
<evidence type="ECO:0000256" key="1">
    <source>
        <dbReference type="ARBA" id="ARBA00004651"/>
    </source>
</evidence>
<feature type="transmembrane region" description="Helical" evidence="8">
    <location>
        <begin position="187"/>
        <end position="208"/>
    </location>
</feature>
<dbReference type="Gene3D" id="1.10.3470.10">
    <property type="entry name" value="ABC transporter involved in vitamin B12 uptake, BtuC"/>
    <property type="match status" value="1"/>
</dbReference>
<dbReference type="Pfam" id="PF01032">
    <property type="entry name" value="FecCD"/>
    <property type="match status" value="1"/>
</dbReference>
<proteinExistence type="inferred from homology"/>
<comment type="similarity">
    <text evidence="2">Belongs to the binding-protein-dependent transport system permease family. FecCD subfamily.</text>
</comment>
<dbReference type="SUPFAM" id="SSF81345">
    <property type="entry name" value="ABC transporter involved in vitamin B12 uptake, BtuC"/>
    <property type="match status" value="1"/>
</dbReference>
<dbReference type="GO" id="GO:0022857">
    <property type="term" value="F:transmembrane transporter activity"/>
    <property type="evidence" value="ECO:0007669"/>
    <property type="project" value="InterPro"/>
</dbReference>
<sequence>MKLSTSLALLALALFVVSLLIGPAELGLGNSITGLFAGGGEAAAIIMREIRLPRALLGLAIGISLGLSGAVLQGFLRNPLAEPGVIGVSSMAALGAVVVFYSGLAGSSLYALPAGALIGALLAVLILLAIAARQGSTLTLILAGVALSSLAAALTSLVLNLSPNPFAAYEIIFWLLGSLKDRSMEHVALALPLMACGWLLIALSTRAIDALSLGEEAASSLGIHMGRARFLIVAGVALSVGAATAVAGTIGFIGLVVPHLIRPLTSRLPSSLLLPAGLGGAALLLAADIAARIVLPAGELNVGVLTALIGAPFFLWLVVRARREML</sequence>
<dbReference type="Proteomes" id="UP000199064">
    <property type="component" value="Unassembled WGS sequence"/>
</dbReference>
<keyword evidence="4" id="KW-1003">Cell membrane</keyword>
<name>A0A1H4J636_9HYPH</name>
<dbReference type="InterPro" id="IPR000522">
    <property type="entry name" value="ABC_transptr_permease_BtuC"/>
</dbReference>
<dbReference type="PANTHER" id="PTHR30472:SF25">
    <property type="entry name" value="ABC TRANSPORTER PERMEASE PROTEIN MJ0876-RELATED"/>
    <property type="match status" value="1"/>
</dbReference>
<dbReference type="FunFam" id="1.10.3470.10:FF:000001">
    <property type="entry name" value="Vitamin B12 ABC transporter permease BtuC"/>
    <property type="match status" value="1"/>
</dbReference>
<keyword evidence="3" id="KW-0813">Transport</keyword>
<keyword evidence="6 8" id="KW-1133">Transmembrane helix</keyword>
<evidence type="ECO:0000256" key="3">
    <source>
        <dbReference type="ARBA" id="ARBA00022448"/>
    </source>
</evidence>
<dbReference type="GO" id="GO:0005886">
    <property type="term" value="C:plasma membrane"/>
    <property type="evidence" value="ECO:0007669"/>
    <property type="project" value="UniProtKB-SubCell"/>
</dbReference>
<keyword evidence="7 8" id="KW-0472">Membrane</keyword>
<keyword evidence="10" id="KW-1185">Reference proteome</keyword>
<accession>A0A1H4J636</accession>
<evidence type="ECO:0000256" key="6">
    <source>
        <dbReference type="ARBA" id="ARBA00022989"/>
    </source>
</evidence>
<reference evidence="10" key="1">
    <citation type="submission" date="2016-10" db="EMBL/GenBank/DDBJ databases">
        <authorList>
            <person name="Varghese N."/>
            <person name="Submissions S."/>
        </authorList>
    </citation>
    <scope>NUCLEOTIDE SEQUENCE [LARGE SCALE GENOMIC DNA]</scope>
    <source>
        <strain evidence="10">ES.061</strain>
    </source>
</reference>
<evidence type="ECO:0000256" key="4">
    <source>
        <dbReference type="ARBA" id="ARBA00022475"/>
    </source>
</evidence>
<evidence type="ECO:0000313" key="10">
    <source>
        <dbReference type="Proteomes" id="UP000199064"/>
    </source>
</evidence>
<feature type="transmembrane region" description="Helical" evidence="8">
    <location>
        <begin position="53"/>
        <end position="72"/>
    </location>
</feature>
<feature type="transmembrane region" description="Helical" evidence="8">
    <location>
        <begin position="138"/>
        <end position="159"/>
    </location>
</feature>
<gene>
    <name evidence="9" type="ORF">SAMN05216452_0978</name>
</gene>
<dbReference type="RefSeq" id="WP_090327111.1">
    <property type="nucleotide sequence ID" value="NZ_FNSL01000001.1"/>
</dbReference>
<feature type="transmembrane region" description="Helical" evidence="8">
    <location>
        <begin position="273"/>
        <end position="294"/>
    </location>
</feature>
<feature type="transmembrane region" description="Helical" evidence="8">
    <location>
        <begin position="84"/>
        <end position="104"/>
    </location>
</feature>
<keyword evidence="5 8" id="KW-0812">Transmembrane</keyword>
<feature type="transmembrane region" description="Helical" evidence="8">
    <location>
        <begin position="300"/>
        <end position="319"/>
    </location>
</feature>
<evidence type="ECO:0000313" key="9">
    <source>
        <dbReference type="EMBL" id="SEB41032.1"/>
    </source>
</evidence>
<dbReference type="InterPro" id="IPR037294">
    <property type="entry name" value="ABC_BtuC-like"/>
</dbReference>
<dbReference type="EMBL" id="FNSL01000001">
    <property type="protein sequence ID" value="SEB41032.1"/>
    <property type="molecule type" value="Genomic_DNA"/>
</dbReference>
<comment type="subcellular location">
    <subcellularLocation>
        <location evidence="1">Cell membrane</location>
        <topology evidence="1">Multi-pass membrane protein</topology>
    </subcellularLocation>
</comment>
<protein>
    <submittedName>
        <fullName evidence="9">Iron complex transport system permease protein</fullName>
    </submittedName>
</protein>
<dbReference type="AlphaFoldDB" id="A0A1H4J636"/>
<evidence type="ECO:0000256" key="2">
    <source>
        <dbReference type="ARBA" id="ARBA00007935"/>
    </source>
</evidence>
<feature type="transmembrane region" description="Helical" evidence="8">
    <location>
        <begin position="228"/>
        <end position="261"/>
    </location>
</feature>
<evidence type="ECO:0000256" key="7">
    <source>
        <dbReference type="ARBA" id="ARBA00023136"/>
    </source>
</evidence>
<dbReference type="PANTHER" id="PTHR30472">
    <property type="entry name" value="FERRIC ENTEROBACTIN TRANSPORT SYSTEM PERMEASE PROTEIN"/>
    <property type="match status" value="1"/>
</dbReference>
<evidence type="ECO:0000256" key="8">
    <source>
        <dbReference type="SAM" id="Phobius"/>
    </source>
</evidence>
<feature type="transmembrane region" description="Helical" evidence="8">
    <location>
        <begin position="110"/>
        <end position="131"/>
    </location>
</feature>
<dbReference type="CDD" id="cd06550">
    <property type="entry name" value="TM_ABC_iron-siderophores_like"/>
    <property type="match status" value="1"/>
</dbReference>
<evidence type="ECO:0000256" key="5">
    <source>
        <dbReference type="ARBA" id="ARBA00022692"/>
    </source>
</evidence>